<dbReference type="Proteomes" id="UP000289132">
    <property type="component" value="Unassembled WGS sequence"/>
</dbReference>
<evidence type="ECO:0000256" key="3">
    <source>
        <dbReference type="ARBA" id="ARBA00023163"/>
    </source>
</evidence>
<dbReference type="EMBL" id="CP031367">
    <property type="protein sequence ID" value="AXK49141.1"/>
    <property type="molecule type" value="Genomic_DNA"/>
</dbReference>
<dbReference type="GO" id="GO:0006950">
    <property type="term" value="P:response to stress"/>
    <property type="evidence" value="ECO:0007669"/>
    <property type="project" value="TreeGrafter"/>
</dbReference>
<accession>A0AAD0VMQ2</accession>
<dbReference type="Gene3D" id="1.10.10.10">
    <property type="entry name" value="Winged helix-like DNA-binding domain superfamily/Winged helix DNA-binding domain"/>
    <property type="match status" value="1"/>
</dbReference>
<dbReference type="InterPro" id="IPR055166">
    <property type="entry name" value="Transc_reg_Sar_Rot_HTH"/>
</dbReference>
<evidence type="ECO:0000256" key="1">
    <source>
        <dbReference type="ARBA" id="ARBA00023015"/>
    </source>
</evidence>
<dbReference type="KEGG" id="atp:ATR_1284"/>
<evidence type="ECO:0000313" key="7">
    <source>
        <dbReference type="Proteomes" id="UP000254504"/>
    </source>
</evidence>
<keyword evidence="8" id="KW-1185">Reference proteome</keyword>
<evidence type="ECO:0000313" key="8">
    <source>
        <dbReference type="Proteomes" id="UP000289132"/>
    </source>
</evidence>
<name>A0AAD0VMQ2_9BACT</name>
<keyword evidence="3" id="KW-0804">Transcription</keyword>
<organism evidence="5 7">
    <name type="scientific">Aliarcobacter trophiarum LMG 25534</name>
    <dbReference type="NCBI Taxonomy" id="1032241"/>
    <lineage>
        <taxon>Bacteria</taxon>
        <taxon>Pseudomonadati</taxon>
        <taxon>Campylobacterota</taxon>
        <taxon>Epsilonproteobacteria</taxon>
        <taxon>Campylobacterales</taxon>
        <taxon>Arcobacteraceae</taxon>
        <taxon>Aliarcobacter</taxon>
    </lineage>
</organism>
<proteinExistence type="predicted"/>
<dbReference type="InterPro" id="IPR039422">
    <property type="entry name" value="MarR/SlyA-like"/>
</dbReference>
<dbReference type="GO" id="GO:0003700">
    <property type="term" value="F:DNA-binding transcription factor activity"/>
    <property type="evidence" value="ECO:0007669"/>
    <property type="project" value="InterPro"/>
</dbReference>
<dbReference type="GO" id="GO:0003677">
    <property type="term" value="F:DNA binding"/>
    <property type="evidence" value="ECO:0007669"/>
    <property type="project" value="UniProtKB-KW"/>
</dbReference>
<reference evidence="5 7" key="2">
    <citation type="submission" date="2018-07" db="EMBL/GenBank/DDBJ databases">
        <title>Complete genome of the Arcobacter trophiarum type strain LMG 25534.</title>
        <authorList>
            <person name="Miller W.G."/>
            <person name="Yee E."/>
        </authorList>
    </citation>
    <scope>NUCLEOTIDE SEQUENCE [LARGE SCALE GENOMIC DNA]</scope>
    <source>
        <strain evidence="5 7">LMG 25534</strain>
    </source>
</reference>
<evidence type="ECO:0000313" key="5">
    <source>
        <dbReference type="EMBL" id="AXK49141.1"/>
    </source>
</evidence>
<feature type="domain" description="HTH marR-type" evidence="4">
    <location>
        <begin position="21"/>
        <end position="157"/>
    </location>
</feature>
<dbReference type="PANTHER" id="PTHR33164:SF43">
    <property type="entry name" value="HTH-TYPE TRANSCRIPTIONAL REPRESSOR YETL"/>
    <property type="match status" value="1"/>
</dbReference>
<dbReference type="PROSITE" id="PS50995">
    <property type="entry name" value="HTH_MARR_2"/>
    <property type="match status" value="1"/>
</dbReference>
<evidence type="ECO:0000256" key="2">
    <source>
        <dbReference type="ARBA" id="ARBA00023125"/>
    </source>
</evidence>
<dbReference type="Proteomes" id="UP000254504">
    <property type="component" value="Chromosome"/>
</dbReference>
<dbReference type="PRINTS" id="PR00598">
    <property type="entry name" value="HTHMARR"/>
</dbReference>
<dbReference type="InterPro" id="IPR000835">
    <property type="entry name" value="HTH_MarR-typ"/>
</dbReference>
<dbReference type="InterPro" id="IPR036388">
    <property type="entry name" value="WH-like_DNA-bd_sf"/>
</dbReference>
<dbReference type="RefSeq" id="WP_115428640.1">
    <property type="nucleotide sequence ID" value="NZ_CP031367.1"/>
</dbReference>
<dbReference type="EMBL" id="PDKD01000017">
    <property type="protein sequence ID" value="RXJ89840.1"/>
    <property type="molecule type" value="Genomic_DNA"/>
</dbReference>
<protein>
    <submittedName>
        <fullName evidence="6">MarR family transcriptional regulator</fullName>
    </submittedName>
    <submittedName>
        <fullName evidence="5">Transcriptional regulator, MarR family</fullName>
    </submittedName>
</protein>
<dbReference type="AlphaFoldDB" id="A0AAD0VMQ2"/>
<gene>
    <name evidence="5" type="ORF">ATR_1284</name>
    <name evidence="6" type="ORF">CRU87_08465</name>
</gene>
<dbReference type="PANTHER" id="PTHR33164">
    <property type="entry name" value="TRANSCRIPTIONAL REGULATOR, MARR FAMILY"/>
    <property type="match status" value="1"/>
</dbReference>
<evidence type="ECO:0000259" key="4">
    <source>
        <dbReference type="PROSITE" id="PS50995"/>
    </source>
</evidence>
<keyword evidence="2" id="KW-0238">DNA-binding</keyword>
<dbReference type="InterPro" id="IPR036390">
    <property type="entry name" value="WH_DNA-bd_sf"/>
</dbReference>
<dbReference type="SMART" id="SM00347">
    <property type="entry name" value="HTH_MARR"/>
    <property type="match status" value="1"/>
</dbReference>
<dbReference type="Pfam" id="PF22381">
    <property type="entry name" value="Staph_reg_Sar_Rot"/>
    <property type="match status" value="1"/>
</dbReference>
<sequence>MKKQHIEEFYKQVEQNNCNDIFALSLPMLLINKYLHNSQESFFKTKYDLLHSDIDVLAALYFANNEHTLTPTELYDATVFSSGGMTKVLKKLQERELILKQSSKKDKRSQEVSLSQKGEELIVEGIELSSKKLKDTFCVLKEKEQKELKKILQKLLFSMI</sequence>
<reference evidence="6 8" key="1">
    <citation type="submission" date="2017-10" db="EMBL/GenBank/DDBJ databases">
        <title>Genomics of the genus Arcobacter.</title>
        <authorList>
            <person name="Perez-Cataluna A."/>
            <person name="Figueras M.J."/>
        </authorList>
    </citation>
    <scope>NUCLEOTIDE SEQUENCE [LARGE SCALE GENOMIC DNA]</scope>
    <source>
        <strain evidence="6 8">LMG 25534</strain>
    </source>
</reference>
<keyword evidence="1" id="KW-0805">Transcription regulation</keyword>
<dbReference type="SUPFAM" id="SSF46785">
    <property type="entry name" value="Winged helix' DNA-binding domain"/>
    <property type="match status" value="1"/>
</dbReference>
<evidence type="ECO:0000313" key="6">
    <source>
        <dbReference type="EMBL" id="RXJ89840.1"/>
    </source>
</evidence>